<reference evidence="1 2" key="1">
    <citation type="submission" date="2017-07" db="EMBL/GenBank/DDBJ databases">
        <title>Complete genome sequence of Actinoalloteichus hoggarensis DSM 45943, type strain of Actinoalloteichus hoggarensis.</title>
        <authorList>
            <person name="Ruckert C."/>
            <person name="Nouioui I."/>
            <person name="Willmese J."/>
            <person name="van Wezel G."/>
            <person name="Klenk H.-P."/>
            <person name="Kalinowski J."/>
            <person name="Zotchev S.B."/>
        </authorList>
    </citation>
    <scope>NUCLEOTIDE SEQUENCE [LARGE SCALE GENOMIC DNA]</scope>
    <source>
        <strain evidence="1 2">DSM 45943</strain>
    </source>
</reference>
<accession>A0A221W600</accession>
<dbReference type="KEGG" id="ahg:AHOG_18350"/>
<keyword evidence="2" id="KW-1185">Reference proteome</keyword>
<evidence type="ECO:0000313" key="1">
    <source>
        <dbReference type="EMBL" id="ASO21295.1"/>
    </source>
</evidence>
<dbReference type="Proteomes" id="UP000204221">
    <property type="component" value="Chromosome"/>
</dbReference>
<gene>
    <name evidence="1" type="ORF">AHOG_18350</name>
</gene>
<protein>
    <submittedName>
        <fullName evidence="1">Uncharacterized protein</fullName>
    </submittedName>
</protein>
<dbReference type="RefSeq" id="WP_093942480.1">
    <property type="nucleotide sequence ID" value="NZ_CP022521.1"/>
</dbReference>
<name>A0A221W600_9PSEU</name>
<proteinExistence type="predicted"/>
<dbReference type="AlphaFoldDB" id="A0A221W600"/>
<evidence type="ECO:0000313" key="2">
    <source>
        <dbReference type="Proteomes" id="UP000204221"/>
    </source>
</evidence>
<organism evidence="1 2">
    <name type="scientific">Actinoalloteichus hoggarensis</name>
    <dbReference type="NCBI Taxonomy" id="1470176"/>
    <lineage>
        <taxon>Bacteria</taxon>
        <taxon>Bacillati</taxon>
        <taxon>Actinomycetota</taxon>
        <taxon>Actinomycetes</taxon>
        <taxon>Pseudonocardiales</taxon>
        <taxon>Pseudonocardiaceae</taxon>
        <taxon>Actinoalloteichus</taxon>
    </lineage>
</organism>
<dbReference type="EMBL" id="CP022521">
    <property type="protein sequence ID" value="ASO21295.1"/>
    <property type="molecule type" value="Genomic_DNA"/>
</dbReference>
<sequence>MDAEEPNLRLFGDAAVLTRSRSPEAAGRRGDDSAAEAAEAEAWLAEALRRNPGARLAATAVADGTRLRLRDGRRLWITDDEDEPDPRLAASAAYAALVERILGDGGLIVRVGAVERLLTVRIVEAG</sequence>